<dbReference type="Pfam" id="PF22942">
    <property type="entry name" value="DUF7025"/>
    <property type="match status" value="1"/>
</dbReference>
<keyword evidence="3" id="KW-1185">Reference proteome</keyword>
<evidence type="ECO:0000313" key="3">
    <source>
        <dbReference type="Proteomes" id="UP000248961"/>
    </source>
</evidence>
<dbReference type="STRING" id="1450537.A0A395I469"/>
<protein>
    <recommendedName>
        <fullName evidence="1">DUF7025 domain-containing protein</fullName>
    </recommendedName>
</protein>
<evidence type="ECO:0000259" key="1">
    <source>
        <dbReference type="Pfam" id="PF22942"/>
    </source>
</evidence>
<gene>
    <name evidence="2" type="ORF">BO97DRAFT_441468</name>
</gene>
<proteinExistence type="predicted"/>
<dbReference type="Proteomes" id="UP000248961">
    <property type="component" value="Unassembled WGS sequence"/>
</dbReference>
<dbReference type="AlphaFoldDB" id="A0A395I469"/>
<dbReference type="PANTHER" id="PTHR46411">
    <property type="entry name" value="FAMILY ATPASE, PUTATIVE-RELATED"/>
    <property type="match status" value="1"/>
</dbReference>
<dbReference type="PANTHER" id="PTHR46411:SF3">
    <property type="entry name" value="AAA+ ATPASE DOMAIN-CONTAINING PROTEIN"/>
    <property type="match status" value="1"/>
</dbReference>
<dbReference type="RefSeq" id="XP_025554155.1">
    <property type="nucleotide sequence ID" value="XM_025698174.1"/>
</dbReference>
<dbReference type="VEuPathDB" id="FungiDB:BO97DRAFT_441468"/>
<dbReference type="OrthoDB" id="10042665at2759"/>
<dbReference type="GeneID" id="37202463"/>
<dbReference type="InterPro" id="IPR054289">
    <property type="entry name" value="DUF7025"/>
</dbReference>
<dbReference type="EMBL" id="KZ824273">
    <property type="protein sequence ID" value="RAL15001.1"/>
    <property type="molecule type" value="Genomic_DNA"/>
</dbReference>
<reference evidence="2 3" key="1">
    <citation type="submission" date="2018-02" db="EMBL/GenBank/DDBJ databases">
        <title>The genomes of Aspergillus section Nigri reveals drivers in fungal speciation.</title>
        <authorList>
            <consortium name="DOE Joint Genome Institute"/>
            <person name="Vesth T.C."/>
            <person name="Nybo J."/>
            <person name="Theobald S."/>
            <person name="Brandl J."/>
            <person name="Frisvad J.C."/>
            <person name="Nielsen K.F."/>
            <person name="Lyhne E.K."/>
            <person name="Kogle M.E."/>
            <person name="Kuo A."/>
            <person name="Riley R."/>
            <person name="Clum A."/>
            <person name="Nolan M."/>
            <person name="Lipzen A."/>
            <person name="Salamov A."/>
            <person name="Henrissat B."/>
            <person name="Wiebenga A."/>
            <person name="De vries R.P."/>
            <person name="Grigoriev I.V."/>
            <person name="Mortensen U.H."/>
            <person name="Andersen M.R."/>
            <person name="Baker S.E."/>
        </authorList>
    </citation>
    <scope>NUCLEOTIDE SEQUENCE [LARGE SCALE GENOMIC DNA]</scope>
    <source>
        <strain evidence="2 3">CBS 101889</strain>
    </source>
</reference>
<evidence type="ECO:0000313" key="2">
    <source>
        <dbReference type="EMBL" id="RAL15001.1"/>
    </source>
</evidence>
<name>A0A395I469_ASPHC</name>
<feature type="domain" description="DUF7025" evidence="1">
    <location>
        <begin position="213"/>
        <end position="256"/>
    </location>
</feature>
<organism evidence="2 3">
    <name type="scientific">Aspergillus homomorphus (strain CBS 101889)</name>
    <dbReference type="NCBI Taxonomy" id="1450537"/>
    <lineage>
        <taxon>Eukaryota</taxon>
        <taxon>Fungi</taxon>
        <taxon>Dikarya</taxon>
        <taxon>Ascomycota</taxon>
        <taxon>Pezizomycotina</taxon>
        <taxon>Eurotiomycetes</taxon>
        <taxon>Eurotiomycetidae</taxon>
        <taxon>Eurotiales</taxon>
        <taxon>Aspergillaceae</taxon>
        <taxon>Aspergillus</taxon>
        <taxon>Aspergillus subgen. Circumdati</taxon>
    </lineage>
</organism>
<accession>A0A395I469</accession>
<sequence>MEDLTVSSPSHILHGDDEAPALLSPIDNATSPEPVPIGSLCDVYTLCEVPEKSGWGTKWTTKKPEDLLAATLEPTESDPYALIVRRAERGGSLKVEEITVQSKGHKIVLGWCYEGIPRTHADFEARRIRAPPPPLFAPFVHRWDEFCKARENARLDPAVKAYVDLLHGVLEEELHDLFSCREDLVRNGVITADLVWTLFKPGEILFAGIGATEIRARIVDFNGKDFHYQSICCSVAPYPGTKNITDLDVFPLAYHPEAEILAQLTDYSAQGLGEAQGIPLSRVPGS</sequence>